<feature type="compositionally biased region" description="Polar residues" evidence="1">
    <location>
        <begin position="90"/>
        <end position="101"/>
    </location>
</feature>
<evidence type="ECO:0000256" key="1">
    <source>
        <dbReference type="SAM" id="MobiDB-lite"/>
    </source>
</evidence>
<protein>
    <submittedName>
        <fullName evidence="2">Uncharacterized protein</fullName>
    </submittedName>
</protein>
<evidence type="ECO:0000313" key="3">
    <source>
        <dbReference type="Proteomes" id="UP001458880"/>
    </source>
</evidence>
<accession>A0AAW1HF92</accession>
<comment type="caution">
    <text evidence="2">The sequence shown here is derived from an EMBL/GenBank/DDBJ whole genome shotgun (WGS) entry which is preliminary data.</text>
</comment>
<evidence type="ECO:0000313" key="2">
    <source>
        <dbReference type="EMBL" id="KAK9674796.1"/>
    </source>
</evidence>
<sequence length="127" mass="14210">SLDGWIERNKKVGCGLWCKATGIVEINKIPLMAMEDDEMEQIATFMGHTKKTHAEFYRLPQDMYQTAKVAKIQVLRKAAHTETCNITPVSEGCSSTMQATSDDIPKESTSKRIEDNSRDKVKGIGFV</sequence>
<dbReference type="EMBL" id="JASPKY010001508">
    <property type="protein sequence ID" value="KAK9674796.1"/>
    <property type="molecule type" value="Genomic_DNA"/>
</dbReference>
<feature type="compositionally biased region" description="Basic and acidic residues" evidence="1">
    <location>
        <begin position="103"/>
        <end position="127"/>
    </location>
</feature>
<dbReference type="AlphaFoldDB" id="A0AAW1HF92"/>
<gene>
    <name evidence="2" type="ORF">QE152_g40846</name>
</gene>
<keyword evidence="3" id="KW-1185">Reference proteome</keyword>
<proteinExistence type="predicted"/>
<dbReference type="Proteomes" id="UP001458880">
    <property type="component" value="Unassembled WGS sequence"/>
</dbReference>
<feature type="region of interest" description="Disordered" evidence="1">
    <location>
        <begin position="90"/>
        <end position="127"/>
    </location>
</feature>
<reference evidence="2 3" key="1">
    <citation type="journal article" date="2024" name="BMC Genomics">
        <title>De novo assembly and annotation of Popillia japonica's genome with initial clues to its potential as an invasive pest.</title>
        <authorList>
            <person name="Cucini C."/>
            <person name="Boschi S."/>
            <person name="Funari R."/>
            <person name="Cardaioli E."/>
            <person name="Iannotti N."/>
            <person name="Marturano G."/>
            <person name="Paoli F."/>
            <person name="Bruttini M."/>
            <person name="Carapelli A."/>
            <person name="Frati F."/>
            <person name="Nardi F."/>
        </authorList>
    </citation>
    <scope>NUCLEOTIDE SEQUENCE [LARGE SCALE GENOMIC DNA]</scope>
    <source>
        <strain evidence="2">DMR45628</strain>
    </source>
</reference>
<name>A0AAW1HF92_POPJA</name>
<dbReference type="PANTHER" id="PTHR33480:SF1">
    <property type="entry name" value="TYR RECOMBINASE DOMAIN-CONTAINING PROTEIN"/>
    <property type="match status" value="1"/>
</dbReference>
<feature type="non-terminal residue" evidence="2">
    <location>
        <position position="1"/>
    </location>
</feature>
<dbReference type="PANTHER" id="PTHR33480">
    <property type="entry name" value="SET DOMAIN-CONTAINING PROTEIN-RELATED"/>
    <property type="match status" value="1"/>
</dbReference>
<organism evidence="2 3">
    <name type="scientific">Popillia japonica</name>
    <name type="common">Japanese beetle</name>
    <dbReference type="NCBI Taxonomy" id="7064"/>
    <lineage>
        <taxon>Eukaryota</taxon>
        <taxon>Metazoa</taxon>
        <taxon>Ecdysozoa</taxon>
        <taxon>Arthropoda</taxon>
        <taxon>Hexapoda</taxon>
        <taxon>Insecta</taxon>
        <taxon>Pterygota</taxon>
        <taxon>Neoptera</taxon>
        <taxon>Endopterygota</taxon>
        <taxon>Coleoptera</taxon>
        <taxon>Polyphaga</taxon>
        <taxon>Scarabaeiformia</taxon>
        <taxon>Scarabaeidae</taxon>
        <taxon>Rutelinae</taxon>
        <taxon>Popillia</taxon>
    </lineage>
</organism>